<sequence>MAHSLKLFCRNSKFLLNITKPVTCSASMQYPIRVLSSGFSYQNNRIWKPLNEPKQISVLPIQIRFCCKQQGSNAAAGGTPSTDPPEKVGLFQKFKQMYRDYWYVLGPVHIATSAVWLGTFYYIVRSGVDILGMVESLGVSEELIAPLRDSTIGWIKPVPSRERLKEMLQEKKDNLQDRFNESKQHYHTHMKQRGTKVMDEMRKYKTEMRNIKNKEAGERCGAGGWPGPLVAPMDAR</sequence>
<gene>
    <name evidence="1" type="ORF">MSG28_002381</name>
</gene>
<evidence type="ECO:0000313" key="1">
    <source>
        <dbReference type="EMBL" id="KAI8428117.1"/>
    </source>
</evidence>
<reference evidence="1 2" key="1">
    <citation type="journal article" date="2022" name="Genome Biol. Evol.">
        <title>The Spruce Budworm Genome: Reconstructing the Evolutionary History of Antifreeze Proteins.</title>
        <authorList>
            <person name="Beliveau C."/>
            <person name="Gagne P."/>
            <person name="Picq S."/>
            <person name="Vernygora O."/>
            <person name="Keeling C.I."/>
            <person name="Pinkney K."/>
            <person name="Doucet D."/>
            <person name="Wen F."/>
            <person name="Johnston J.S."/>
            <person name="Maaroufi H."/>
            <person name="Boyle B."/>
            <person name="Laroche J."/>
            <person name="Dewar K."/>
            <person name="Juretic N."/>
            <person name="Blackburn G."/>
            <person name="Nisole A."/>
            <person name="Brunet B."/>
            <person name="Brandao M."/>
            <person name="Lumley L."/>
            <person name="Duan J."/>
            <person name="Quan G."/>
            <person name="Lucarotti C.J."/>
            <person name="Roe A.D."/>
            <person name="Sperling F.A.H."/>
            <person name="Levesque R.C."/>
            <person name="Cusson M."/>
        </authorList>
    </citation>
    <scope>NUCLEOTIDE SEQUENCE [LARGE SCALE GENOMIC DNA]</scope>
    <source>
        <strain evidence="1">Glfc:IPQL:Cfum</strain>
    </source>
</reference>
<keyword evidence="2" id="KW-1185">Reference proteome</keyword>
<dbReference type="EMBL" id="CM046103">
    <property type="protein sequence ID" value="KAI8428117.1"/>
    <property type="molecule type" value="Genomic_DNA"/>
</dbReference>
<comment type="caution">
    <text evidence="1">The sequence shown here is derived from an EMBL/GenBank/DDBJ whole genome shotgun (WGS) entry which is preliminary data.</text>
</comment>
<evidence type="ECO:0000313" key="2">
    <source>
        <dbReference type="Proteomes" id="UP001064048"/>
    </source>
</evidence>
<protein>
    <submittedName>
        <fullName evidence="1">Uncharacterized protein</fullName>
    </submittedName>
</protein>
<dbReference type="Proteomes" id="UP001064048">
    <property type="component" value="Chromosome 3"/>
</dbReference>
<accession>A0ACC0JVU9</accession>
<proteinExistence type="predicted"/>
<name>A0ACC0JVU9_CHOFU</name>
<organism evidence="1 2">
    <name type="scientific">Choristoneura fumiferana</name>
    <name type="common">Spruce budworm moth</name>
    <name type="synonym">Archips fumiferana</name>
    <dbReference type="NCBI Taxonomy" id="7141"/>
    <lineage>
        <taxon>Eukaryota</taxon>
        <taxon>Metazoa</taxon>
        <taxon>Ecdysozoa</taxon>
        <taxon>Arthropoda</taxon>
        <taxon>Hexapoda</taxon>
        <taxon>Insecta</taxon>
        <taxon>Pterygota</taxon>
        <taxon>Neoptera</taxon>
        <taxon>Endopterygota</taxon>
        <taxon>Lepidoptera</taxon>
        <taxon>Glossata</taxon>
        <taxon>Ditrysia</taxon>
        <taxon>Tortricoidea</taxon>
        <taxon>Tortricidae</taxon>
        <taxon>Tortricinae</taxon>
        <taxon>Choristoneura</taxon>
    </lineage>
</organism>